<evidence type="ECO:0000256" key="4">
    <source>
        <dbReference type="ARBA" id="ARBA00022989"/>
    </source>
</evidence>
<evidence type="ECO:0000256" key="6">
    <source>
        <dbReference type="SAM" id="Phobius"/>
    </source>
</evidence>
<reference evidence="8 9" key="1">
    <citation type="submission" date="2018-10" db="EMBL/GenBank/DDBJ databases">
        <title>Rhizobium etli, R. leguminosarum and a new Rhizobium genospecies from Phaseolus dumosus.</title>
        <authorList>
            <person name="Ramirez-Puebla S.T."/>
            <person name="Rogel-Hernandez M.A."/>
            <person name="Guerrero G."/>
            <person name="Ormeno-Orrillo E."/>
            <person name="Martinez-Romero J.C."/>
            <person name="Negrete-Yankelevich S."/>
            <person name="Martinez-Romero E."/>
        </authorList>
    </citation>
    <scope>NUCLEOTIDE SEQUENCE [LARGE SCALE GENOMIC DNA]</scope>
    <source>
        <strain evidence="8 9">CCGE525</strain>
        <plasmid evidence="9">prccge525c</plasmid>
    </source>
</reference>
<sequence length="398" mass="40951">MTKNLPPGAMFALIACGTVLGIAGTDLVLPAVPSLPQSLGGTTALAQLVLAAYALGTLIGLIAFGELGARFDPRKLLVWSLGLFTLTSFLAVLVPSIEWLIVLRLAQGAFGSGPAVFAPGFISSSNSHDRAATVLGRLGSIESLTPALAPIAGAYLLALGGWQISFAVLGGLGLAVSAVTWRYVASFPGRDRAPTPHQSYMTIIRDRAFLRYALSQAFSLGSILVFVFGAPAVLTGPLGKGIQYFVILQVCGIAMFVIGANLSSSLARRFGTDRVIATGTCVLTPAFFLILVYAAAGGENFAVLVALWIIVNLGFGTRGPVGFHQAIVASQGDHSRGAALVIASILGTAAIGTAITAPFIGMGLWPLASAGTAIAFLGLLSLVALRPSAARSTSRSQR</sequence>
<dbReference type="PANTHER" id="PTHR43124:SF3">
    <property type="entry name" value="CHLORAMPHENICOL EFFLUX PUMP RV0191"/>
    <property type="match status" value="1"/>
</dbReference>
<evidence type="ECO:0000256" key="3">
    <source>
        <dbReference type="ARBA" id="ARBA00022692"/>
    </source>
</evidence>
<accession>A0A387G5A1</accession>
<feature type="transmembrane region" description="Helical" evidence="6">
    <location>
        <begin position="242"/>
        <end position="263"/>
    </location>
</feature>
<gene>
    <name evidence="8" type="ORF">CCGE525_28615</name>
</gene>
<dbReference type="InterPro" id="IPR036259">
    <property type="entry name" value="MFS_trans_sf"/>
</dbReference>
<dbReference type="Pfam" id="PF07690">
    <property type="entry name" value="MFS_1"/>
    <property type="match status" value="1"/>
</dbReference>
<dbReference type="PROSITE" id="PS50850">
    <property type="entry name" value="MFS"/>
    <property type="match status" value="1"/>
</dbReference>
<proteinExistence type="predicted"/>
<dbReference type="InterPro" id="IPR050189">
    <property type="entry name" value="MFS_Efflux_Transporters"/>
</dbReference>
<feature type="transmembrane region" description="Helical" evidence="6">
    <location>
        <begin position="301"/>
        <end position="317"/>
    </location>
</feature>
<keyword evidence="5 6" id="KW-0472">Membrane</keyword>
<dbReference type="GO" id="GO:0022857">
    <property type="term" value="F:transmembrane transporter activity"/>
    <property type="evidence" value="ECO:0007669"/>
    <property type="project" value="InterPro"/>
</dbReference>
<evidence type="ECO:0000259" key="7">
    <source>
        <dbReference type="PROSITE" id="PS50850"/>
    </source>
</evidence>
<evidence type="ECO:0000313" key="9">
    <source>
        <dbReference type="Proteomes" id="UP000282195"/>
    </source>
</evidence>
<feature type="transmembrane region" description="Helical" evidence="6">
    <location>
        <begin position="338"/>
        <end position="361"/>
    </location>
</feature>
<feature type="transmembrane region" description="Helical" evidence="6">
    <location>
        <begin position="45"/>
        <end position="64"/>
    </location>
</feature>
<feature type="transmembrane region" description="Helical" evidence="6">
    <location>
        <begin position="209"/>
        <end position="230"/>
    </location>
</feature>
<dbReference type="EMBL" id="CP032695">
    <property type="protein sequence ID" value="AYG62706.1"/>
    <property type="molecule type" value="Genomic_DNA"/>
</dbReference>
<dbReference type="RefSeq" id="WP_120707621.1">
    <property type="nucleotide sequence ID" value="NZ_CP032695.1"/>
</dbReference>
<keyword evidence="2" id="KW-1003">Cell membrane</keyword>
<dbReference type="OrthoDB" id="7494101at2"/>
<evidence type="ECO:0000313" key="8">
    <source>
        <dbReference type="EMBL" id="AYG62706.1"/>
    </source>
</evidence>
<dbReference type="GO" id="GO:0005886">
    <property type="term" value="C:plasma membrane"/>
    <property type="evidence" value="ECO:0007669"/>
    <property type="project" value="UniProtKB-SubCell"/>
</dbReference>
<comment type="subcellular location">
    <subcellularLocation>
        <location evidence="1">Cell membrane</location>
        <topology evidence="1">Multi-pass membrane protein</topology>
    </subcellularLocation>
</comment>
<organism evidence="8 9">
    <name type="scientific">Rhizobium jaguaris</name>
    <dbReference type="NCBI Taxonomy" id="1312183"/>
    <lineage>
        <taxon>Bacteria</taxon>
        <taxon>Pseudomonadati</taxon>
        <taxon>Pseudomonadota</taxon>
        <taxon>Alphaproteobacteria</taxon>
        <taxon>Hyphomicrobiales</taxon>
        <taxon>Rhizobiaceae</taxon>
        <taxon>Rhizobium/Agrobacterium group</taxon>
        <taxon>Rhizobium</taxon>
    </lineage>
</organism>
<protein>
    <submittedName>
        <fullName evidence="8">MFS transporter</fullName>
    </submittedName>
</protein>
<feature type="domain" description="Major facilitator superfamily (MFS) profile" evidence="7">
    <location>
        <begin position="10"/>
        <end position="390"/>
    </location>
</feature>
<geneLocation type="plasmid" evidence="9">
    <name>prccge525c</name>
</geneLocation>
<dbReference type="InterPro" id="IPR011701">
    <property type="entry name" value="MFS"/>
</dbReference>
<keyword evidence="8" id="KW-0614">Plasmid</keyword>
<dbReference type="InterPro" id="IPR020846">
    <property type="entry name" value="MFS_dom"/>
</dbReference>
<evidence type="ECO:0000256" key="5">
    <source>
        <dbReference type="ARBA" id="ARBA00023136"/>
    </source>
</evidence>
<keyword evidence="3 6" id="KW-0812">Transmembrane</keyword>
<feature type="transmembrane region" description="Helical" evidence="6">
    <location>
        <begin position="164"/>
        <end position="184"/>
    </location>
</feature>
<name>A0A387G5A1_9HYPH</name>
<feature type="transmembrane region" description="Helical" evidence="6">
    <location>
        <begin position="76"/>
        <end position="95"/>
    </location>
</feature>
<dbReference type="Proteomes" id="UP000282195">
    <property type="component" value="Plasmid pRCCGE525c"/>
</dbReference>
<evidence type="ECO:0000256" key="2">
    <source>
        <dbReference type="ARBA" id="ARBA00022475"/>
    </source>
</evidence>
<dbReference type="Gene3D" id="1.20.1720.10">
    <property type="entry name" value="Multidrug resistance protein D"/>
    <property type="match status" value="1"/>
</dbReference>
<keyword evidence="9" id="KW-1185">Reference proteome</keyword>
<feature type="transmembrane region" description="Helical" evidence="6">
    <location>
        <begin position="275"/>
        <end position="295"/>
    </location>
</feature>
<dbReference type="PANTHER" id="PTHR43124">
    <property type="entry name" value="PURINE EFFLUX PUMP PBUE"/>
    <property type="match status" value="1"/>
</dbReference>
<feature type="transmembrane region" description="Helical" evidence="6">
    <location>
        <begin position="367"/>
        <end position="385"/>
    </location>
</feature>
<dbReference type="SUPFAM" id="SSF103473">
    <property type="entry name" value="MFS general substrate transporter"/>
    <property type="match status" value="1"/>
</dbReference>
<dbReference type="PROSITE" id="PS51257">
    <property type="entry name" value="PROKAR_LIPOPROTEIN"/>
    <property type="match status" value="1"/>
</dbReference>
<keyword evidence="4 6" id="KW-1133">Transmembrane helix</keyword>
<dbReference type="KEGG" id="rjg:CCGE525_28615"/>
<dbReference type="AlphaFoldDB" id="A0A387G5A1"/>
<evidence type="ECO:0000256" key="1">
    <source>
        <dbReference type="ARBA" id="ARBA00004651"/>
    </source>
</evidence>